<evidence type="ECO:0000256" key="1">
    <source>
        <dbReference type="SAM" id="Phobius"/>
    </source>
</evidence>
<dbReference type="GO" id="GO:0005886">
    <property type="term" value="C:plasma membrane"/>
    <property type="evidence" value="ECO:0007669"/>
    <property type="project" value="TreeGrafter"/>
</dbReference>
<keyword evidence="3" id="KW-1185">Reference proteome</keyword>
<dbReference type="AlphaFoldDB" id="A0A1W2CPS6"/>
<evidence type="ECO:0000313" key="3">
    <source>
        <dbReference type="Proteomes" id="UP000192756"/>
    </source>
</evidence>
<dbReference type="PANTHER" id="PTHR34980:SF3">
    <property type="entry name" value="BLR8105 PROTEIN"/>
    <property type="match status" value="1"/>
</dbReference>
<feature type="transmembrane region" description="Helical" evidence="1">
    <location>
        <begin position="21"/>
        <end position="41"/>
    </location>
</feature>
<dbReference type="RefSeq" id="WP_084239890.1">
    <property type="nucleotide sequence ID" value="NZ_FWXT01000002.1"/>
</dbReference>
<gene>
    <name evidence="2" type="ORF">SAMN04488524_3069</name>
</gene>
<dbReference type="Proteomes" id="UP000192756">
    <property type="component" value="Unassembled WGS sequence"/>
</dbReference>
<protein>
    <submittedName>
        <fullName evidence="2">Uncharacterized membrane protein YhaH, DUF805 family</fullName>
    </submittedName>
</protein>
<dbReference type="EMBL" id="FWXT01000002">
    <property type="protein sequence ID" value="SMC86872.1"/>
    <property type="molecule type" value="Genomic_DNA"/>
</dbReference>
<dbReference type="PANTHER" id="PTHR34980">
    <property type="entry name" value="INNER MEMBRANE PROTEIN-RELATED-RELATED"/>
    <property type="match status" value="1"/>
</dbReference>
<feature type="transmembrane region" description="Helical" evidence="1">
    <location>
        <begin position="47"/>
        <end position="65"/>
    </location>
</feature>
<evidence type="ECO:0000313" key="2">
    <source>
        <dbReference type="EMBL" id="SMC86872.1"/>
    </source>
</evidence>
<reference evidence="3" key="1">
    <citation type="submission" date="2017-04" db="EMBL/GenBank/DDBJ databases">
        <authorList>
            <person name="Varghese N."/>
            <person name="Submissions S."/>
        </authorList>
    </citation>
    <scope>NUCLEOTIDE SEQUENCE [LARGE SCALE GENOMIC DNA]</scope>
    <source>
        <strain evidence="3">DSM 12126</strain>
    </source>
</reference>
<organism evidence="2 3">
    <name type="scientific">Pedobacter africanus</name>
    <dbReference type="NCBI Taxonomy" id="151894"/>
    <lineage>
        <taxon>Bacteria</taxon>
        <taxon>Pseudomonadati</taxon>
        <taxon>Bacteroidota</taxon>
        <taxon>Sphingobacteriia</taxon>
        <taxon>Sphingobacteriales</taxon>
        <taxon>Sphingobacteriaceae</taxon>
        <taxon>Pedobacter</taxon>
    </lineage>
</organism>
<accession>A0A1W2CPS6</accession>
<keyword evidence="1" id="KW-0812">Transmembrane</keyword>
<dbReference type="STRING" id="151894.SAMN04488524_3069"/>
<dbReference type="Pfam" id="PF05656">
    <property type="entry name" value="DUF805"/>
    <property type="match status" value="1"/>
</dbReference>
<keyword evidence="1" id="KW-0472">Membrane</keyword>
<name>A0A1W2CPS6_9SPHI</name>
<keyword evidence="1" id="KW-1133">Transmembrane helix</keyword>
<sequence length="148" mass="16764">MFQNPFSFEGRIRRLEYCLSQLIYLCYVFAVGFIFGAIGLIDDTESPKNSLTILIAILPGIYFLWAQGAKRCHDRGNSGWYQLIPFYGFWMCFAPGDTTENEYGDNPKLPKQYYDPFAVDTGSDGTGSNMVLVEPIDDVDEDGIIKEK</sequence>
<dbReference type="InterPro" id="IPR008523">
    <property type="entry name" value="DUF805"/>
</dbReference>
<proteinExistence type="predicted"/>
<dbReference type="OrthoDB" id="9812349at2"/>